<dbReference type="OrthoDB" id="6435234at2759"/>
<accession>A0A4Y2C616</accession>
<organism evidence="9 10">
    <name type="scientific">Araneus ventricosus</name>
    <name type="common">Orbweaver spider</name>
    <name type="synonym">Epeira ventricosa</name>
    <dbReference type="NCBI Taxonomy" id="182803"/>
    <lineage>
        <taxon>Eukaryota</taxon>
        <taxon>Metazoa</taxon>
        <taxon>Ecdysozoa</taxon>
        <taxon>Arthropoda</taxon>
        <taxon>Chelicerata</taxon>
        <taxon>Arachnida</taxon>
        <taxon>Araneae</taxon>
        <taxon>Araneomorphae</taxon>
        <taxon>Entelegynae</taxon>
        <taxon>Araneoidea</taxon>
        <taxon>Araneidae</taxon>
        <taxon>Araneus</taxon>
    </lineage>
</organism>
<dbReference type="Gene3D" id="3.30.160.60">
    <property type="entry name" value="Classic Zinc Finger"/>
    <property type="match status" value="2"/>
</dbReference>
<keyword evidence="5" id="KW-0862">Zinc</keyword>
<protein>
    <recommendedName>
        <fullName evidence="8">C2H2-type domain-containing protein</fullName>
    </recommendedName>
</protein>
<keyword evidence="10" id="KW-1185">Reference proteome</keyword>
<comment type="subcellular location">
    <subcellularLocation>
        <location evidence="1">Nucleus</location>
    </subcellularLocation>
</comment>
<dbReference type="InterPro" id="IPR013087">
    <property type="entry name" value="Znf_C2H2_type"/>
</dbReference>
<dbReference type="PANTHER" id="PTHR24394">
    <property type="entry name" value="ZINC FINGER PROTEIN"/>
    <property type="match status" value="1"/>
</dbReference>
<dbReference type="SUPFAM" id="SSF57667">
    <property type="entry name" value="beta-beta-alpha zinc fingers"/>
    <property type="match status" value="1"/>
</dbReference>
<evidence type="ECO:0000259" key="8">
    <source>
        <dbReference type="PROSITE" id="PS50157"/>
    </source>
</evidence>
<evidence type="ECO:0000256" key="2">
    <source>
        <dbReference type="ARBA" id="ARBA00022723"/>
    </source>
</evidence>
<evidence type="ECO:0000256" key="3">
    <source>
        <dbReference type="ARBA" id="ARBA00022737"/>
    </source>
</evidence>
<dbReference type="GO" id="GO:0000981">
    <property type="term" value="F:DNA-binding transcription factor activity, RNA polymerase II-specific"/>
    <property type="evidence" value="ECO:0007669"/>
    <property type="project" value="TreeGrafter"/>
</dbReference>
<sequence length="218" mass="25306">MQPMNTKFGHFSLESHSRWNSLDIVRFSRDHYTYVDEKPPDNTYVLTARISAAEVARMRQDWRRLKTAKSVGDRQSWRIRATSAAVALIRFEDFRALGQFENITPSSICTSETFKISCRTFSCTLCSYVTGLKGVFQILPTINFPECMAQRTSKPLKKFSRYCCPFCQYSTICSTVFKRHMMTHTGEKPFQCEICGRGFTTKQRKNHHLTTHKELGFH</sequence>
<dbReference type="Pfam" id="PF13894">
    <property type="entry name" value="zf-C2H2_4"/>
    <property type="match status" value="1"/>
</dbReference>
<evidence type="ECO:0000313" key="10">
    <source>
        <dbReference type="Proteomes" id="UP000499080"/>
    </source>
</evidence>
<comment type="caution">
    <text evidence="9">The sequence shown here is derived from an EMBL/GenBank/DDBJ whole genome shotgun (WGS) entry which is preliminary data.</text>
</comment>
<proteinExistence type="predicted"/>
<dbReference type="PANTHER" id="PTHR24394:SF33">
    <property type="entry name" value="ZINC FINGER AND BTB DOMAIN-CONTAINING PROTEIN 8B"/>
    <property type="match status" value="1"/>
</dbReference>
<keyword evidence="6" id="KW-0539">Nucleus</keyword>
<keyword evidence="3" id="KW-0677">Repeat</keyword>
<evidence type="ECO:0000256" key="4">
    <source>
        <dbReference type="ARBA" id="ARBA00022771"/>
    </source>
</evidence>
<evidence type="ECO:0000256" key="1">
    <source>
        <dbReference type="ARBA" id="ARBA00004123"/>
    </source>
</evidence>
<evidence type="ECO:0000313" key="9">
    <source>
        <dbReference type="EMBL" id="GBL99788.1"/>
    </source>
</evidence>
<dbReference type="AlphaFoldDB" id="A0A4Y2C616"/>
<dbReference type="Proteomes" id="UP000499080">
    <property type="component" value="Unassembled WGS sequence"/>
</dbReference>
<dbReference type="SMART" id="SM00355">
    <property type="entry name" value="ZnF_C2H2"/>
    <property type="match status" value="2"/>
</dbReference>
<reference evidence="9 10" key="1">
    <citation type="journal article" date="2019" name="Sci. Rep.">
        <title>Orb-weaving spider Araneus ventricosus genome elucidates the spidroin gene catalogue.</title>
        <authorList>
            <person name="Kono N."/>
            <person name="Nakamura H."/>
            <person name="Ohtoshi R."/>
            <person name="Moran D.A.P."/>
            <person name="Shinohara A."/>
            <person name="Yoshida Y."/>
            <person name="Fujiwara M."/>
            <person name="Mori M."/>
            <person name="Tomita M."/>
            <person name="Arakawa K."/>
        </authorList>
    </citation>
    <scope>NUCLEOTIDE SEQUENCE [LARGE SCALE GENOMIC DNA]</scope>
</reference>
<dbReference type="PROSITE" id="PS00028">
    <property type="entry name" value="ZINC_FINGER_C2H2_1"/>
    <property type="match status" value="1"/>
</dbReference>
<evidence type="ECO:0000256" key="7">
    <source>
        <dbReference type="PROSITE-ProRule" id="PRU00042"/>
    </source>
</evidence>
<evidence type="ECO:0000256" key="6">
    <source>
        <dbReference type="ARBA" id="ARBA00023242"/>
    </source>
</evidence>
<gene>
    <name evidence="9" type="ORF">AVEN_162803_1</name>
</gene>
<feature type="domain" description="C2H2-type" evidence="8">
    <location>
        <begin position="162"/>
        <end position="189"/>
    </location>
</feature>
<dbReference type="FunFam" id="3.30.160.60:FF:000100">
    <property type="entry name" value="Zinc finger 45-like"/>
    <property type="match status" value="1"/>
</dbReference>
<dbReference type="InterPro" id="IPR036236">
    <property type="entry name" value="Znf_C2H2_sf"/>
</dbReference>
<dbReference type="GO" id="GO:0008270">
    <property type="term" value="F:zinc ion binding"/>
    <property type="evidence" value="ECO:0007669"/>
    <property type="project" value="UniProtKB-KW"/>
</dbReference>
<dbReference type="PROSITE" id="PS50157">
    <property type="entry name" value="ZINC_FINGER_C2H2_2"/>
    <property type="match status" value="2"/>
</dbReference>
<feature type="domain" description="C2H2-type" evidence="8">
    <location>
        <begin position="190"/>
        <end position="212"/>
    </location>
</feature>
<keyword evidence="4 7" id="KW-0863">Zinc-finger</keyword>
<evidence type="ECO:0000256" key="5">
    <source>
        <dbReference type="ARBA" id="ARBA00022833"/>
    </source>
</evidence>
<name>A0A4Y2C616_ARAVE</name>
<keyword evidence="2" id="KW-0479">Metal-binding</keyword>
<dbReference type="EMBL" id="BGPR01000151">
    <property type="protein sequence ID" value="GBL99788.1"/>
    <property type="molecule type" value="Genomic_DNA"/>
</dbReference>
<dbReference type="GO" id="GO:0005634">
    <property type="term" value="C:nucleus"/>
    <property type="evidence" value="ECO:0007669"/>
    <property type="project" value="UniProtKB-SubCell"/>
</dbReference>